<evidence type="ECO:0000256" key="1">
    <source>
        <dbReference type="SAM" id="MobiDB-lite"/>
    </source>
</evidence>
<feature type="region of interest" description="Disordered" evidence="1">
    <location>
        <begin position="1"/>
        <end position="29"/>
    </location>
</feature>
<evidence type="ECO:0000313" key="3">
    <source>
        <dbReference type="Proteomes" id="UP001359559"/>
    </source>
</evidence>
<dbReference type="EMBL" id="JAYKXN010000001">
    <property type="protein sequence ID" value="KAK7318192.1"/>
    <property type="molecule type" value="Genomic_DNA"/>
</dbReference>
<name>A0AAN9KIR7_CLITE</name>
<evidence type="ECO:0000313" key="2">
    <source>
        <dbReference type="EMBL" id="KAK7318192.1"/>
    </source>
</evidence>
<feature type="compositionally biased region" description="Basic and acidic residues" evidence="1">
    <location>
        <begin position="58"/>
        <end position="73"/>
    </location>
</feature>
<comment type="caution">
    <text evidence="2">The sequence shown here is derived from an EMBL/GenBank/DDBJ whole genome shotgun (WGS) entry which is preliminary data.</text>
</comment>
<gene>
    <name evidence="2" type="ORF">RJT34_02891</name>
</gene>
<reference evidence="2 3" key="1">
    <citation type="submission" date="2024-01" db="EMBL/GenBank/DDBJ databases">
        <title>The genomes of 5 underutilized Papilionoideae crops provide insights into root nodulation and disease resistance.</title>
        <authorList>
            <person name="Yuan L."/>
        </authorList>
    </citation>
    <scope>NUCLEOTIDE SEQUENCE [LARGE SCALE GENOMIC DNA]</scope>
    <source>
        <strain evidence="2">LY-2023</strain>
        <tissue evidence="2">Leaf</tissue>
    </source>
</reference>
<keyword evidence="3" id="KW-1185">Reference proteome</keyword>
<protein>
    <submittedName>
        <fullName evidence="2">Uncharacterized protein</fullName>
    </submittedName>
</protein>
<sequence length="87" mass="9585">MNNPLSQVEDAKVANRYNSRGTKSLPRRGQIKSKIVANAFRSIASVIHRASSAAAMHSPREKPGQEKDAARRARVGFEPECLAIRVE</sequence>
<accession>A0AAN9KIR7</accession>
<proteinExistence type="predicted"/>
<dbReference type="AlphaFoldDB" id="A0AAN9KIR7"/>
<feature type="region of interest" description="Disordered" evidence="1">
    <location>
        <begin position="51"/>
        <end position="73"/>
    </location>
</feature>
<organism evidence="2 3">
    <name type="scientific">Clitoria ternatea</name>
    <name type="common">Butterfly pea</name>
    <dbReference type="NCBI Taxonomy" id="43366"/>
    <lineage>
        <taxon>Eukaryota</taxon>
        <taxon>Viridiplantae</taxon>
        <taxon>Streptophyta</taxon>
        <taxon>Embryophyta</taxon>
        <taxon>Tracheophyta</taxon>
        <taxon>Spermatophyta</taxon>
        <taxon>Magnoliopsida</taxon>
        <taxon>eudicotyledons</taxon>
        <taxon>Gunneridae</taxon>
        <taxon>Pentapetalae</taxon>
        <taxon>rosids</taxon>
        <taxon>fabids</taxon>
        <taxon>Fabales</taxon>
        <taxon>Fabaceae</taxon>
        <taxon>Papilionoideae</taxon>
        <taxon>50 kb inversion clade</taxon>
        <taxon>NPAAA clade</taxon>
        <taxon>indigoferoid/millettioid clade</taxon>
        <taxon>Phaseoleae</taxon>
        <taxon>Clitoria</taxon>
    </lineage>
</organism>
<dbReference type="Proteomes" id="UP001359559">
    <property type="component" value="Unassembled WGS sequence"/>
</dbReference>